<reference evidence="2 3" key="1">
    <citation type="journal article" date="2017" name="Genome Biol.">
        <title>New reference genome sequences of hot pepper reveal the massive evolution of plant disease-resistance genes by retroduplication.</title>
        <authorList>
            <person name="Kim S."/>
            <person name="Park J."/>
            <person name="Yeom S.I."/>
            <person name="Kim Y.M."/>
            <person name="Seo E."/>
            <person name="Kim K.T."/>
            <person name="Kim M.S."/>
            <person name="Lee J.M."/>
            <person name="Cheong K."/>
            <person name="Shin H.S."/>
            <person name="Kim S.B."/>
            <person name="Han K."/>
            <person name="Lee J."/>
            <person name="Park M."/>
            <person name="Lee H.A."/>
            <person name="Lee H.Y."/>
            <person name="Lee Y."/>
            <person name="Oh S."/>
            <person name="Lee J.H."/>
            <person name="Choi E."/>
            <person name="Choi E."/>
            <person name="Lee S.E."/>
            <person name="Jeon J."/>
            <person name="Kim H."/>
            <person name="Choi G."/>
            <person name="Song H."/>
            <person name="Lee J."/>
            <person name="Lee S.C."/>
            <person name="Kwon J.K."/>
            <person name="Lee H.Y."/>
            <person name="Koo N."/>
            <person name="Hong Y."/>
            <person name="Kim R.W."/>
            <person name="Kang W.H."/>
            <person name="Huh J.H."/>
            <person name="Kang B.C."/>
            <person name="Yang T.J."/>
            <person name="Lee Y.H."/>
            <person name="Bennetzen J.L."/>
            <person name="Choi D."/>
        </authorList>
    </citation>
    <scope>NUCLEOTIDE SEQUENCE [LARGE SCALE GENOMIC DNA]</scope>
    <source>
        <strain evidence="3">cv. PBC81</strain>
    </source>
</reference>
<accession>A0A2G2VUW3</accession>
<feature type="region of interest" description="Disordered" evidence="1">
    <location>
        <begin position="156"/>
        <end position="185"/>
    </location>
</feature>
<proteinExistence type="predicted"/>
<dbReference type="EMBL" id="MLFT02000010">
    <property type="protein sequence ID" value="PHT36778.1"/>
    <property type="molecule type" value="Genomic_DNA"/>
</dbReference>
<dbReference type="PANTHER" id="PTHR35046">
    <property type="entry name" value="ZINC KNUCKLE (CCHC-TYPE) FAMILY PROTEIN"/>
    <property type="match status" value="1"/>
</dbReference>
<organism evidence="2 3">
    <name type="scientific">Capsicum baccatum</name>
    <name type="common">Peruvian pepper</name>
    <dbReference type="NCBI Taxonomy" id="33114"/>
    <lineage>
        <taxon>Eukaryota</taxon>
        <taxon>Viridiplantae</taxon>
        <taxon>Streptophyta</taxon>
        <taxon>Embryophyta</taxon>
        <taxon>Tracheophyta</taxon>
        <taxon>Spermatophyta</taxon>
        <taxon>Magnoliopsida</taxon>
        <taxon>eudicotyledons</taxon>
        <taxon>Gunneridae</taxon>
        <taxon>Pentapetalae</taxon>
        <taxon>asterids</taxon>
        <taxon>lamiids</taxon>
        <taxon>Solanales</taxon>
        <taxon>Solanaceae</taxon>
        <taxon>Solanoideae</taxon>
        <taxon>Capsiceae</taxon>
        <taxon>Capsicum</taxon>
    </lineage>
</organism>
<reference evidence="3" key="2">
    <citation type="journal article" date="2017" name="J. Anim. Genet.">
        <title>Multiple reference genome sequences of hot pepper reveal the massive evolution of plant disease resistance genes by retroduplication.</title>
        <authorList>
            <person name="Kim S."/>
            <person name="Park J."/>
            <person name="Yeom S.-I."/>
            <person name="Kim Y.-M."/>
            <person name="Seo E."/>
            <person name="Kim K.-T."/>
            <person name="Kim M.-S."/>
            <person name="Lee J.M."/>
            <person name="Cheong K."/>
            <person name="Shin H.-S."/>
            <person name="Kim S.-B."/>
            <person name="Han K."/>
            <person name="Lee J."/>
            <person name="Park M."/>
            <person name="Lee H.-A."/>
            <person name="Lee H.-Y."/>
            <person name="Lee Y."/>
            <person name="Oh S."/>
            <person name="Lee J.H."/>
            <person name="Choi E."/>
            <person name="Choi E."/>
            <person name="Lee S.E."/>
            <person name="Jeon J."/>
            <person name="Kim H."/>
            <person name="Choi G."/>
            <person name="Song H."/>
            <person name="Lee J."/>
            <person name="Lee S.-C."/>
            <person name="Kwon J.-K."/>
            <person name="Lee H.-Y."/>
            <person name="Koo N."/>
            <person name="Hong Y."/>
            <person name="Kim R.W."/>
            <person name="Kang W.-H."/>
            <person name="Huh J.H."/>
            <person name="Kang B.-C."/>
            <person name="Yang T.-J."/>
            <person name="Lee Y.-H."/>
            <person name="Bennetzen J.L."/>
            <person name="Choi D."/>
        </authorList>
    </citation>
    <scope>NUCLEOTIDE SEQUENCE [LARGE SCALE GENOMIC DNA]</scope>
    <source>
        <strain evidence="3">cv. PBC81</strain>
    </source>
</reference>
<comment type="caution">
    <text evidence="2">The sequence shown here is derived from an EMBL/GenBank/DDBJ whole genome shotgun (WGS) entry which is preliminary data.</text>
</comment>
<dbReference type="Proteomes" id="UP000224567">
    <property type="component" value="Unassembled WGS sequence"/>
</dbReference>
<feature type="compositionally biased region" description="Basic and acidic residues" evidence="1">
    <location>
        <begin position="160"/>
        <end position="171"/>
    </location>
</feature>
<dbReference type="OrthoDB" id="1934635at2759"/>
<evidence type="ECO:0008006" key="4">
    <source>
        <dbReference type="Google" id="ProtNLM"/>
    </source>
</evidence>
<dbReference type="PANTHER" id="PTHR35046:SF26">
    <property type="entry name" value="RNA-DIRECTED DNA POLYMERASE"/>
    <property type="match status" value="1"/>
</dbReference>
<protein>
    <recommendedName>
        <fullName evidence="4">Retrotransposon gag domain-containing protein</fullName>
    </recommendedName>
</protein>
<name>A0A2G2VUW3_CAPBA</name>
<evidence type="ECO:0000313" key="2">
    <source>
        <dbReference type="EMBL" id="PHT36778.1"/>
    </source>
</evidence>
<evidence type="ECO:0000256" key="1">
    <source>
        <dbReference type="SAM" id="MobiDB-lite"/>
    </source>
</evidence>
<dbReference type="AlphaFoldDB" id="A0A2G2VUW3"/>
<sequence length="230" mass="27365">MFQVNDFIEEKKHCYAIAHFEGYANTWWDYVKRFGNVLNKGQPPLWDAFKVFMRLRYVLKRYRHELLSKVYNLRQGNYASGDLVQGWNYHDEVHCDVIPMQACHLLLGIPWKYDRSSKLDGRTNRYSFKLNGQKFTLHPLLLSQVNDGHQKLRKLKEKGKKQCEKKDQTEKQDEEEEKRRLKGKSPSVMLAKNKDLFKDKDEKTPMLLLAYAFHANYSTSNIPHYIYLVL</sequence>
<evidence type="ECO:0000313" key="3">
    <source>
        <dbReference type="Proteomes" id="UP000224567"/>
    </source>
</evidence>
<gene>
    <name evidence="2" type="ORF">CQW23_24478</name>
</gene>
<keyword evidence="3" id="KW-1185">Reference proteome</keyword>